<keyword evidence="1" id="KW-0472">Membrane</keyword>
<gene>
    <name evidence="2" type="ORF">GDO86_019130</name>
</gene>
<comment type="caution">
    <text evidence="2">The sequence shown here is derived from an EMBL/GenBank/DDBJ whole genome shotgun (WGS) entry which is preliminary data.</text>
</comment>
<accession>A0A8T2ICX7</accession>
<sequence length="110" mass="12223">MKNEQVRKIYFIWISQFPTGLGSGLILLLLLEVGSVVISEVVWVVISVVISFSNQQIWCALYSGSMYPRWIALNQDSCASHNAFIKTTSPDLNGCVGALENKEKDKETSP</sequence>
<dbReference type="Proteomes" id="UP000812440">
    <property type="component" value="Unassembled WGS sequence"/>
</dbReference>
<evidence type="ECO:0000256" key="1">
    <source>
        <dbReference type="SAM" id="Phobius"/>
    </source>
</evidence>
<keyword evidence="3" id="KW-1185">Reference proteome</keyword>
<protein>
    <submittedName>
        <fullName evidence="2">Uncharacterized protein</fullName>
    </submittedName>
</protein>
<name>A0A8T2ICX7_9PIPI</name>
<feature type="transmembrane region" description="Helical" evidence="1">
    <location>
        <begin position="9"/>
        <end position="29"/>
    </location>
</feature>
<keyword evidence="1" id="KW-1133">Transmembrane helix</keyword>
<dbReference type="EMBL" id="JAACNH010002585">
    <property type="protein sequence ID" value="KAG8429822.1"/>
    <property type="molecule type" value="Genomic_DNA"/>
</dbReference>
<keyword evidence="1" id="KW-0812">Transmembrane</keyword>
<reference evidence="2" key="1">
    <citation type="thesis" date="2020" institute="ProQuest LLC" country="789 East Eisenhower Parkway, Ann Arbor, MI, USA">
        <title>Comparative Genomics and Chromosome Evolution.</title>
        <authorList>
            <person name="Mudd A.B."/>
        </authorList>
    </citation>
    <scope>NUCLEOTIDE SEQUENCE</scope>
    <source>
        <strain evidence="2">Female2</strain>
        <tissue evidence="2">Blood</tissue>
    </source>
</reference>
<dbReference type="AlphaFoldDB" id="A0A8T2ICX7"/>
<evidence type="ECO:0000313" key="3">
    <source>
        <dbReference type="Proteomes" id="UP000812440"/>
    </source>
</evidence>
<evidence type="ECO:0000313" key="2">
    <source>
        <dbReference type="EMBL" id="KAG8429822.1"/>
    </source>
</evidence>
<proteinExistence type="predicted"/>
<feature type="transmembrane region" description="Helical" evidence="1">
    <location>
        <begin position="41"/>
        <end position="61"/>
    </location>
</feature>
<organism evidence="2 3">
    <name type="scientific">Hymenochirus boettgeri</name>
    <name type="common">Congo dwarf clawed frog</name>
    <dbReference type="NCBI Taxonomy" id="247094"/>
    <lineage>
        <taxon>Eukaryota</taxon>
        <taxon>Metazoa</taxon>
        <taxon>Chordata</taxon>
        <taxon>Craniata</taxon>
        <taxon>Vertebrata</taxon>
        <taxon>Euteleostomi</taxon>
        <taxon>Amphibia</taxon>
        <taxon>Batrachia</taxon>
        <taxon>Anura</taxon>
        <taxon>Pipoidea</taxon>
        <taxon>Pipidae</taxon>
        <taxon>Pipinae</taxon>
        <taxon>Hymenochirus</taxon>
    </lineage>
</organism>